<name>A0A7W6REB3_9PROT</name>
<protein>
    <submittedName>
        <fullName evidence="3">Carboxymethylenebutenolidase</fullName>
        <ecNumber evidence="3">3.1.1.45</ecNumber>
    </submittedName>
</protein>
<evidence type="ECO:0000256" key="1">
    <source>
        <dbReference type="SAM" id="MobiDB-lite"/>
    </source>
</evidence>
<dbReference type="InterPro" id="IPR002925">
    <property type="entry name" value="Dienelactn_hydro"/>
</dbReference>
<dbReference type="Gene3D" id="3.40.50.1820">
    <property type="entry name" value="alpha/beta hydrolase"/>
    <property type="match status" value="1"/>
</dbReference>
<evidence type="ECO:0000313" key="3">
    <source>
        <dbReference type="EMBL" id="MBB4266353.1"/>
    </source>
</evidence>
<dbReference type="PANTHER" id="PTHR46623">
    <property type="entry name" value="CARBOXYMETHYLENEBUTENOLIDASE-RELATED"/>
    <property type="match status" value="1"/>
</dbReference>
<keyword evidence="3" id="KW-0378">Hydrolase</keyword>
<dbReference type="Proteomes" id="UP000554286">
    <property type="component" value="Unassembled WGS sequence"/>
</dbReference>
<dbReference type="AlphaFoldDB" id="A0A7W6REB3"/>
<dbReference type="SUPFAM" id="SSF53474">
    <property type="entry name" value="alpha/beta-Hydrolases"/>
    <property type="match status" value="1"/>
</dbReference>
<comment type="caution">
    <text evidence="3">The sequence shown here is derived from an EMBL/GenBank/DDBJ whole genome shotgun (WGS) entry which is preliminary data.</text>
</comment>
<evidence type="ECO:0000259" key="2">
    <source>
        <dbReference type="Pfam" id="PF01738"/>
    </source>
</evidence>
<sequence length="279" mass="29471">MRDEALHGGVAATDPPPTSAPMMPMGRRAMVKGLAGVSFAAILADPVLARAAAEETDEVSLTLPSGRTVSAALALPETLPAPTVMLIHEWWGLNDQIKAAAREYAQAGYVALAIDLMGGAVASTPDAARAQMQAVDAAEATETCAAWMDWLRSHEAGTGRLGTVGWCFGGAWSLNASVAAPVDATVIYYGRLIQEAEPLKALQGPVLGHFATQDGFIDQAMVKGFQAAMAEAGKADSLTLHWYEADHAFANPSGSRYDEDDARLAWERTMAFFDAHLKG</sequence>
<feature type="domain" description="Dienelactone hydrolase" evidence="2">
    <location>
        <begin position="70"/>
        <end position="276"/>
    </location>
</feature>
<dbReference type="InterPro" id="IPR029058">
    <property type="entry name" value="AB_hydrolase_fold"/>
</dbReference>
<dbReference type="RefSeq" id="WP_281396700.1">
    <property type="nucleotide sequence ID" value="NZ_JACIGK010000013.1"/>
</dbReference>
<dbReference type="EC" id="3.1.1.45" evidence="3"/>
<dbReference type="Pfam" id="PF01738">
    <property type="entry name" value="DLH"/>
    <property type="match status" value="1"/>
</dbReference>
<feature type="region of interest" description="Disordered" evidence="1">
    <location>
        <begin position="1"/>
        <end position="23"/>
    </location>
</feature>
<evidence type="ECO:0000313" key="4">
    <source>
        <dbReference type="Proteomes" id="UP000554286"/>
    </source>
</evidence>
<gene>
    <name evidence="3" type="ORF">GGD89_001984</name>
</gene>
<dbReference type="EMBL" id="JACIGK010000013">
    <property type="protein sequence ID" value="MBB4266353.1"/>
    <property type="molecule type" value="Genomic_DNA"/>
</dbReference>
<proteinExistence type="predicted"/>
<keyword evidence="4" id="KW-1185">Reference proteome</keyword>
<organism evidence="3 4">
    <name type="scientific">Roseospira visakhapatnamensis</name>
    <dbReference type="NCBI Taxonomy" id="390880"/>
    <lineage>
        <taxon>Bacteria</taxon>
        <taxon>Pseudomonadati</taxon>
        <taxon>Pseudomonadota</taxon>
        <taxon>Alphaproteobacteria</taxon>
        <taxon>Rhodospirillales</taxon>
        <taxon>Rhodospirillaceae</taxon>
        <taxon>Roseospira</taxon>
    </lineage>
</organism>
<accession>A0A7W6REB3</accession>
<dbReference type="PANTHER" id="PTHR46623:SF6">
    <property type="entry name" value="ALPHA_BETA-HYDROLASES SUPERFAMILY PROTEIN"/>
    <property type="match status" value="1"/>
</dbReference>
<dbReference type="InterPro" id="IPR051049">
    <property type="entry name" value="Dienelactone_hydrolase-like"/>
</dbReference>
<dbReference type="GO" id="GO:0008806">
    <property type="term" value="F:carboxymethylenebutenolidase activity"/>
    <property type="evidence" value="ECO:0007669"/>
    <property type="project" value="UniProtKB-EC"/>
</dbReference>
<reference evidence="3 4" key="1">
    <citation type="submission" date="2020-08" db="EMBL/GenBank/DDBJ databases">
        <title>Genome sequencing of Purple Non-Sulfur Bacteria from various extreme environments.</title>
        <authorList>
            <person name="Mayer M."/>
        </authorList>
    </citation>
    <scope>NUCLEOTIDE SEQUENCE [LARGE SCALE GENOMIC DNA]</scope>
    <source>
        <strain evidence="3 4">JA131</strain>
    </source>
</reference>